<evidence type="ECO:0000313" key="20">
    <source>
        <dbReference type="EMBL" id="PWD84693.1"/>
    </source>
</evidence>
<dbReference type="EC" id="3.4.13.18" evidence="11"/>
<evidence type="ECO:0000256" key="6">
    <source>
        <dbReference type="ARBA" id="ARBA00022833"/>
    </source>
</evidence>
<dbReference type="FunFam" id="3.40.630.10:FF:000015">
    <property type="entry name" value="Aminoacyl-histidine dipeptidase PepD"/>
    <property type="match status" value="1"/>
</dbReference>
<sequence>MLKEQAPKLLWQHFMEMSAIPRPSKKEEKIRTFYRDYAEQKGFAYREDEIGNIVIEKPATPGYEDAPKIILQGHIDMVCQKRESSDHNFDEDSLQLQVKGDWLYATDTTLGADNGIGVAAAIAILEDESAEHGPLEVLLTVDEEQGMGGVRHLQPHWLQGEYLLNLDSEEEGVCIVGCAGGVDIVLTKSLHFDQEARGLFYEVVVEGLRGGHSGIDIDKELGNANQLLAELLVDYAHQSALRLALFEGGTLRNAIPRSARAVVAIHEAHKADFEAHLKEREGIFKERFKGIDEGVAIRLTAVDSQATLDAENSQMLLNLLLLLPSGVIRRSTELPIVETSCNLGVVTINEENGLMAELLARSITHHGVDQVRSRVKALAIMVDAFMEEGNDYPAWQPNLESLPYLKLLEVYREQTGESMEVSVIHAGLETGLLGEKYPQLQMVSFGPTIKGAHSPDERVNIPSVARFYELLKALLKALKERE</sequence>
<comment type="similarity">
    <text evidence="13">Belongs to the peptidase M20C family.</text>
</comment>
<name>A0A2U2ANA1_9GAMM</name>
<evidence type="ECO:0000259" key="19">
    <source>
        <dbReference type="Pfam" id="PF07687"/>
    </source>
</evidence>
<dbReference type="EMBL" id="QEWR01000002">
    <property type="protein sequence ID" value="PWD84693.1"/>
    <property type="molecule type" value="Genomic_DNA"/>
</dbReference>
<dbReference type="SUPFAM" id="SSF53187">
    <property type="entry name" value="Zn-dependent exopeptidases"/>
    <property type="match status" value="1"/>
</dbReference>
<comment type="cofactor">
    <cofactor evidence="2">
        <name>Zn(2+)</name>
        <dbReference type="ChEBI" id="CHEBI:29105"/>
    </cofactor>
</comment>
<comment type="caution">
    <text evidence="20">The sequence shown here is derived from an EMBL/GenBank/DDBJ whole genome shotgun (WGS) entry which is preliminary data.</text>
</comment>
<evidence type="ECO:0000256" key="18">
    <source>
        <dbReference type="ARBA" id="ARBA00078074"/>
    </source>
</evidence>
<dbReference type="Pfam" id="PF01546">
    <property type="entry name" value="Peptidase_M20"/>
    <property type="match status" value="1"/>
</dbReference>
<dbReference type="CDD" id="cd03890">
    <property type="entry name" value="M20_pepD"/>
    <property type="match status" value="1"/>
</dbReference>
<dbReference type="Gene3D" id="3.40.630.10">
    <property type="entry name" value="Zn peptidases"/>
    <property type="match status" value="2"/>
</dbReference>
<evidence type="ECO:0000256" key="2">
    <source>
        <dbReference type="ARBA" id="ARBA00001947"/>
    </source>
</evidence>
<dbReference type="GO" id="GO:0046872">
    <property type="term" value="F:metal ion binding"/>
    <property type="evidence" value="ECO:0007669"/>
    <property type="project" value="UniProtKB-KW"/>
</dbReference>
<comment type="cofactor">
    <cofactor evidence="1">
        <name>Co(2+)</name>
        <dbReference type="ChEBI" id="CHEBI:48828"/>
    </cofactor>
</comment>
<keyword evidence="9" id="KW-0170">Cobalt</keyword>
<proteinExistence type="inferred from homology"/>
<evidence type="ECO:0000256" key="13">
    <source>
        <dbReference type="ARBA" id="ARBA00061423"/>
    </source>
</evidence>
<dbReference type="Proteomes" id="UP000244948">
    <property type="component" value="Unassembled WGS sequence"/>
</dbReference>
<reference evidence="20 21" key="1">
    <citation type="journal article" date="2018" name="Genome Announc.">
        <title>Ignatzschineria cameli sp. nov., isolated from necrotic foot tissue of dromedaries (Camelus dromedarius) and associated maggots (Wohlfahrtia species) in Dubai.</title>
        <authorList>
            <person name="Tsang C.C."/>
            <person name="Tang J.Y."/>
            <person name="Fong J.Y."/>
            <person name="Kinne J."/>
            <person name="Lee H.H."/>
            <person name="Joseph M."/>
            <person name="Jose S."/>
            <person name="Schuster R.K."/>
            <person name="Tang Y."/>
            <person name="Sivakumar S."/>
            <person name="Chen J.H."/>
            <person name="Teng J.L."/>
            <person name="Lau S.K."/>
            <person name="Wernery U."/>
            <person name="Woo P.C."/>
        </authorList>
    </citation>
    <scope>NUCLEOTIDE SEQUENCE [LARGE SCALE GENOMIC DNA]</scope>
    <source>
        <strain evidence="20 21">KCTC 22643</strain>
    </source>
</reference>
<evidence type="ECO:0000256" key="1">
    <source>
        <dbReference type="ARBA" id="ARBA00001941"/>
    </source>
</evidence>
<comment type="catalytic activity">
    <reaction evidence="10">
        <text>Hydrolysis of dipeptides, preferentially hydrophobic dipeptides including prolyl amino acids.</text>
        <dbReference type="EC" id="3.4.13.18"/>
    </reaction>
</comment>
<evidence type="ECO:0000256" key="3">
    <source>
        <dbReference type="ARBA" id="ARBA00022670"/>
    </source>
</evidence>
<dbReference type="InterPro" id="IPR002933">
    <property type="entry name" value="Peptidase_M20"/>
</dbReference>
<protein>
    <recommendedName>
        <fullName evidence="14">Cytosol non-specific dipeptidase</fullName>
        <ecNumber evidence="11">3.4.13.18</ecNumber>
    </recommendedName>
    <alternativeName>
        <fullName evidence="17">Aminoacyl-histidine dipeptidase</fullName>
    </alternativeName>
    <alternativeName>
        <fullName evidence="16">Beta-alanyl-histidine dipeptidase</fullName>
    </alternativeName>
    <alternativeName>
        <fullName evidence="15">Carnosinase</fullName>
    </alternativeName>
    <alternativeName>
        <fullName evidence="12">Peptidase D</fullName>
    </alternativeName>
    <alternativeName>
        <fullName evidence="18">Xaa-His dipeptidase</fullName>
    </alternativeName>
</protein>
<evidence type="ECO:0000313" key="21">
    <source>
        <dbReference type="Proteomes" id="UP000244948"/>
    </source>
</evidence>
<dbReference type="PANTHER" id="PTHR43501:SF1">
    <property type="entry name" value="CYTOSOL NON-SPECIFIC DIPEPTIDASE"/>
    <property type="match status" value="1"/>
</dbReference>
<evidence type="ECO:0000256" key="4">
    <source>
        <dbReference type="ARBA" id="ARBA00022723"/>
    </source>
</evidence>
<keyword evidence="5" id="KW-0378">Hydrolase</keyword>
<accession>A0A2U2ANA1</accession>
<dbReference type="GO" id="GO:0070573">
    <property type="term" value="F:metallodipeptidase activity"/>
    <property type="evidence" value="ECO:0007669"/>
    <property type="project" value="TreeGrafter"/>
</dbReference>
<dbReference type="PRINTS" id="PR00934">
    <property type="entry name" value="XHISDIPTASE"/>
</dbReference>
<dbReference type="FunFam" id="3.40.630.10:FF:000018">
    <property type="entry name" value="Aminoacyl-histidine dipeptidase PepD"/>
    <property type="match status" value="1"/>
</dbReference>
<evidence type="ECO:0000256" key="5">
    <source>
        <dbReference type="ARBA" id="ARBA00022801"/>
    </source>
</evidence>
<evidence type="ECO:0000256" key="8">
    <source>
        <dbReference type="ARBA" id="ARBA00023049"/>
    </source>
</evidence>
<evidence type="ECO:0000256" key="14">
    <source>
        <dbReference type="ARBA" id="ARBA00071271"/>
    </source>
</evidence>
<evidence type="ECO:0000256" key="10">
    <source>
        <dbReference type="ARBA" id="ARBA00036421"/>
    </source>
</evidence>
<dbReference type="NCBIfam" id="TIGR01893">
    <property type="entry name" value="aa-his-dipept"/>
    <property type="match status" value="1"/>
</dbReference>
<gene>
    <name evidence="20" type="ORF">DC082_03980</name>
</gene>
<keyword evidence="8" id="KW-0482">Metalloprotease</keyword>
<keyword evidence="3" id="KW-0645">Protease</keyword>
<evidence type="ECO:0000256" key="12">
    <source>
        <dbReference type="ARBA" id="ARBA00044252"/>
    </source>
</evidence>
<keyword evidence="7" id="KW-0224">Dipeptidase</keyword>
<dbReference type="GO" id="GO:0005829">
    <property type="term" value="C:cytosol"/>
    <property type="evidence" value="ECO:0007669"/>
    <property type="project" value="TreeGrafter"/>
</dbReference>
<evidence type="ECO:0000256" key="11">
    <source>
        <dbReference type="ARBA" id="ARBA00038976"/>
    </source>
</evidence>
<feature type="domain" description="Peptidase M20 dimerisation" evidence="19">
    <location>
        <begin position="207"/>
        <end position="289"/>
    </location>
</feature>
<dbReference type="InterPro" id="IPR001160">
    <property type="entry name" value="Peptidase_M20C"/>
</dbReference>
<dbReference type="RefSeq" id="WP_109235848.1">
    <property type="nucleotide sequence ID" value="NZ_BMXZ01000001.1"/>
</dbReference>
<dbReference type="InterPro" id="IPR011650">
    <property type="entry name" value="Peptidase_M20_dimer"/>
</dbReference>
<dbReference type="PIRSF" id="PIRSF016599">
    <property type="entry name" value="Xaa-His_dipept"/>
    <property type="match status" value="1"/>
</dbReference>
<dbReference type="Pfam" id="PF07687">
    <property type="entry name" value="M20_dimer"/>
    <property type="match status" value="1"/>
</dbReference>
<evidence type="ECO:0000256" key="7">
    <source>
        <dbReference type="ARBA" id="ARBA00022997"/>
    </source>
</evidence>
<keyword evidence="4" id="KW-0479">Metal-binding</keyword>
<evidence type="ECO:0000256" key="9">
    <source>
        <dbReference type="ARBA" id="ARBA00023285"/>
    </source>
</evidence>
<dbReference type="GO" id="GO:0006508">
    <property type="term" value="P:proteolysis"/>
    <property type="evidence" value="ECO:0007669"/>
    <property type="project" value="UniProtKB-KW"/>
</dbReference>
<dbReference type="PANTHER" id="PTHR43501">
    <property type="entry name" value="CYTOSOL NON-SPECIFIC DIPEPTIDASE"/>
    <property type="match status" value="1"/>
</dbReference>
<keyword evidence="21" id="KW-1185">Reference proteome</keyword>
<evidence type="ECO:0000256" key="16">
    <source>
        <dbReference type="ARBA" id="ARBA00076004"/>
    </source>
</evidence>
<evidence type="ECO:0000256" key="17">
    <source>
        <dbReference type="ARBA" id="ARBA00077688"/>
    </source>
</evidence>
<keyword evidence="6" id="KW-0862">Zinc</keyword>
<dbReference type="AlphaFoldDB" id="A0A2U2ANA1"/>
<organism evidence="20 21">
    <name type="scientific">Ignatzschineria indica</name>
    <dbReference type="NCBI Taxonomy" id="472583"/>
    <lineage>
        <taxon>Bacteria</taxon>
        <taxon>Pseudomonadati</taxon>
        <taxon>Pseudomonadota</taxon>
        <taxon>Gammaproteobacteria</taxon>
        <taxon>Cardiobacteriales</taxon>
        <taxon>Ignatzschineriaceae</taxon>
        <taxon>Ignatzschineria</taxon>
    </lineage>
</organism>
<evidence type="ECO:0000256" key="15">
    <source>
        <dbReference type="ARBA" id="ARBA00075285"/>
    </source>
</evidence>